<gene>
    <name evidence="2" type="ORF">HF882_19000</name>
</gene>
<dbReference type="Pfam" id="PF19502">
    <property type="entry name" value="DUF6036"/>
    <property type="match status" value="1"/>
</dbReference>
<comment type="caution">
    <text evidence="2">The sequence shown here is derived from an EMBL/GenBank/DDBJ whole genome shotgun (WGS) entry which is preliminary data.</text>
</comment>
<dbReference type="AlphaFoldDB" id="A0A848AZM5"/>
<evidence type="ECO:0000313" key="2">
    <source>
        <dbReference type="EMBL" id="NMD88678.1"/>
    </source>
</evidence>
<protein>
    <recommendedName>
        <fullName evidence="1">DUF6036 domain-containing protein</fullName>
    </recommendedName>
</protein>
<name>A0A848AZM5_9BACT</name>
<organism evidence="2 3">
    <name type="scientific">Victivallis vadensis</name>
    <dbReference type="NCBI Taxonomy" id="172901"/>
    <lineage>
        <taxon>Bacteria</taxon>
        <taxon>Pseudomonadati</taxon>
        <taxon>Lentisphaerota</taxon>
        <taxon>Lentisphaeria</taxon>
        <taxon>Victivallales</taxon>
        <taxon>Victivallaceae</taxon>
        <taxon>Victivallis</taxon>
    </lineage>
</organism>
<dbReference type="SUPFAM" id="SSF81301">
    <property type="entry name" value="Nucleotidyltransferase"/>
    <property type="match status" value="1"/>
</dbReference>
<reference evidence="2 3" key="1">
    <citation type="submission" date="2020-04" db="EMBL/GenBank/DDBJ databases">
        <authorList>
            <person name="Hitch T.C.A."/>
            <person name="Wylensek D."/>
            <person name="Clavel T."/>
        </authorList>
    </citation>
    <scope>NUCLEOTIDE SEQUENCE [LARGE SCALE GENOMIC DNA]</scope>
    <source>
        <strain evidence="2 3">COR2-253-APC-1A</strain>
    </source>
</reference>
<dbReference type="Gene3D" id="3.30.460.40">
    <property type="match status" value="1"/>
</dbReference>
<dbReference type="EMBL" id="JABAEW010000054">
    <property type="protein sequence ID" value="NMD88678.1"/>
    <property type="molecule type" value="Genomic_DNA"/>
</dbReference>
<dbReference type="RefSeq" id="WP_168963724.1">
    <property type="nucleotide sequence ID" value="NZ_JABAEW010000054.1"/>
</dbReference>
<accession>A0A848AZM5</accession>
<evidence type="ECO:0000259" key="1">
    <source>
        <dbReference type="Pfam" id="PF19502"/>
    </source>
</evidence>
<proteinExistence type="predicted"/>
<dbReference type="InterPro" id="IPR045792">
    <property type="entry name" value="DUF6036"/>
</dbReference>
<feature type="domain" description="DUF6036" evidence="1">
    <location>
        <begin position="10"/>
        <end position="145"/>
    </location>
</feature>
<dbReference type="InterPro" id="IPR043519">
    <property type="entry name" value="NT_sf"/>
</dbReference>
<evidence type="ECO:0000313" key="3">
    <source>
        <dbReference type="Proteomes" id="UP000576225"/>
    </source>
</evidence>
<sequence length="169" mass="19056">MLNLPQDFRDLLQILEANNVQYLIVGGYALSLYATPRTTGDIDIFVKIDPENATRILQSLNEFGFGGIGITQEDLLTPSQVFQLGYPPNRIDFLTGIEGVSWEEAFSNRQYTVQNGIRIPVIGQEELIKNKLSTGRQKDFADVESIRHKMNMQEKEKAEGLIYDCQSPA</sequence>
<dbReference type="Proteomes" id="UP000576225">
    <property type="component" value="Unassembled WGS sequence"/>
</dbReference>